<feature type="region of interest" description="Disordered" evidence="1">
    <location>
        <begin position="1"/>
        <end position="52"/>
    </location>
</feature>
<evidence type="ECO:0000313" key="3">
    <source>
        <dbReference type="Proteomes" id="UP000001611"/>
    </source>
</evidence>
<feature type="compositionally biased region" description="Polar residues" evidence="1">
    <location>
        <begin position="1"/>
        <end position="10"/>
    </location>
</feature>
<dbReference type="RefSeq" id="XP_009653162.1">
    <property type="nucleotide sequence ID" value="XM_009654867.1"/>
</dbReference>
<dbReference type="Proteomes" id="UP000001611">
    <property type="component" value="Chromosome 4"/>
</dbReference>
<protein>
    <submittedName>
        <fullName evidence="2">Uncharacterized protein</fullName>
    </submittedName>
</protein>
<gene>
    <name evidence="2" type="ORF">VDAG_05131</name>
</gene>
<dbReference type="InParanoid" id="G2X4P9"/>
<keyword evidence="3" id="KW-1185">Reference proteome</keyword>
<evidence type="ECO:0000256" key="1">
    <source>
        <dbReference type="SAM" id="MobiDB-lite"/>
    </source>
</evidence>
<dbReference type="HOGENOM" id="CLU_1908300_0_0_1"/>
<reference evidence="2 3" key="1">
    <citation type="submission" date="2008-03" db="EMBL/GenBank/DDBJ databases">
        <title>The Genome Sequence of Verticillium dahliae VdLs.17.</title>
        <authorList>
            <consortium name="The Broad Institute Genome Sequencing Platform"/>
            <person name="Ma L.-J.J."/>
            <person name="Klosterman S.J."/>
            <person name="Subbarao K."/>
            <person name="Dobinson K."/>
            <person name="Veronese P."/>
            <person name="Kang S."/>
            <person name="Gold S.E."/>
            <person name="Young S."/>
            <person name="Jaffe D."/>
            <person name="Gnerre S."/>
            <person name="Berlin A."/>
            <person name="Heiman D."/>
            <person name="Hepburn T."/>
            <person name="Sykes S."/>
            <person name="Alvarado L."/>
            <person name="Kodira C.D."/>
            <person name="Lander E."/>
            <person name="Galagan J."/>
            <person name="Nusbaum C."/>
            <person name="Birren B."/>
        </authorList>
    </citation>
    <scope>NUCLEOTIDE SEQUENCE [LARGE SCALE GENOMIC DNA]</scope>
    <source>
        <strain evidence="3">VdLs.17 / ATCC MYA-4575 / FGSC 10137</strain>
    </source>
</reference>
<proteinExistence type="predicted"/>
<dbReference type="KEGG" id="vda:VDAG_05131"/>
<dbReference type="EMBL" id="DS572703">
    <property type="protein sequence ID" value="EGY23693.1"/>
    <property type="molecule type" value="Genomic_DNA"/>
</dbReference>
<dbReference type="AlphaFoldDB" id="G2X4P9"/>
<feature type="compositionally biased region" description="Basic and acidic residues" evidence="1">
    <location>
        <begin position="13"/>
        <end position="34"/>
    </location>
</feature>
<dbReference type="GeneID" id="20706594"/>
<organism evidence="2 3">
    <name type="scientific">Verticillium dahliae (strain VdLs.17 / ATCC MYA-4575 / FGSC 10137)</name>
    <name type="common">Verticillium wilt</name>
    <dbReference type="NCBI Taxonomy" id="498257"/>
    <lineage>
        <taxon>Eukaryota</taxon>
        <taxon>Fungi</taxon>
        <taxon>Dikarya</taxon>
        <taxon>Ascomycota</taxon>
        <taxon>Pezizomycotina</taxon>
        <taxon>Sordariomycetes</taxon>
        <taxon>Hypocreomycetidae</taxon>
        <taxon>Glomerellales</taxon>
        <taxon>Plectosphaerellaceae</taxon>
        <taxon>Verticillium</taxon>
    </lineage>
</organism>
<accession>G2X4P9</accession>
<sequence>MSNEQSNTVRGQRAHDIIDFGSARDDFDEGRYETPPEPEPWTEVAVGSDDDPSAYQEISIEQSSAESDESVETGNRRLNIEMPGTAFKLYGASVLVLRVVSDGRPYGRVLYKNSIKNLLDRHVETRTCRAGFA</sequence>
<evidence type="ECO:0000313" key="2">
    <source>
        <dbReference type="EMBL" id="EGY23693.1"/>
    </source>
</evidence>
<name>G2X4P9_VERDV</name>